<reference evidence="1 2" key="1">
    <citation type="submission" date="2020-04" db="EMBL/GenBank/DDBJ databases">
        <authorList>
            <person name="Wallbank WR R."/>
            <person name="Pardo Diaz C."/>
            <person name="Kozak K."/>
            <person name="Martin S."/>
            <person name="Jiggins C."/>
            <person name="Moest M."/>
            <person name="Warren A I."/>
            <person name="Byers J.R.P. K."/>
            <person name="Montejo-Kovacevich G."/>
            <person name="Yen C E."/>
        </authorList>
    </citation>
    <scope>NUCLEOTIDE SEQUENCE [LARGE SCALE GENOMIC DNA]</scope>
</reference>
<evidence type="ECO:0008006" key="3">
    <source>
        <dbReference type="Google" id="ProtNLM"/>
    </source>
</evidence>
<dbReference type="OrthoDB" id="126772at2759"/>
<dbReference type="AlphaFoldDB" id="A0A8S0ZFA2"/>
<name>A0A8S0ZFA2_ARCPL</name>
<evidence type="ECO:0000313" key="1">
    <source>
        <dbReference type="EMBL" id="CAB3232323.1"/>
    </source>
</evidence>
<organism evidence="1 2">
    <name type="scientific">Arctia plantaginis</name>
    <name type="common">Wood tiger moth</name>
    <name type="synonym">Phalaena plantaginis</name>
    <dbReference type="NCBI Taxonomy" id="874455"/>
    <lineage>
        <taxon>Eukaryota</taxon>
        <taxon>Metazoa</taxon>
        <taxon>Ecdysozoa</taxon>
        <taxon>Arthropoda</taxon>
        <taxon>Hexapoda</taxon>
        <taxon>Insecta</taxon>
        <taxon>Pterygota</taxon>
        <taxon>Neoptera</taxon>
        <taxon>Endopterygota</taxon>
        <taxon>Lepidoptera</taxon>
        <taxon>Glossata</taxon>
        <taxon>Ditrysia</taxon>
        <taxon>Noctuoidea</taxon>
        <taxon>Erebidae</taxon>
        <taxon>Arctiinae</taxon>
        <taxon>Arctia</taxon>
    </lineage>
</organism>
<gene>
    <name evidence="1" type="ORF">APLA_LOCUS5651</name>
</gene>
<protein>
    <recommendedName>
        <fullName evidence="3">Protein ALP1-like</fullName>
    </recommendedName>
</protein>
<dbReference type="Proteomes" id="UP000494256">
    <property type="component" value="Unassembled WGS sequence"/>
</dbReference>
<sequence length="103" mass="12826">MDSSDEEMLWFQILLEEEQKNKKRRRVHKVWVHDICQKRNVFGEYHHLFHDLKKDPVKFIEYFRMCFGKFETLLNILREDLQKQTTKFRRPIEPEERLAICLM</sequence>
<dbReference type="EMBL" id="CADEBD010000289">
    <property type="protein sequence ID" value="CAB3232323.1"/>
    <property type="molecule type" value="Genomic_DNA"/>
</dbReference>
<evidence type="ECO:0000313" key="2">
    <source>
        <dbReference type="Proteomes" id="UP000494256"/>
    </source>
</evidence>
<accession>A0A8S0ZFA2</accession>
<proteinExistence type="predicted"/>
<comment type="caution">
    <text evidence="1">The sequence shown here is derived from an EMBL/GenBank/DDBJ whole genome shotgun (WGS) entry which is preliminary data.</text>
</comment>